<evidence type="ECO:0000313" key="14">
    <source>
        <dbReference type="EMBL" id="HIV01106.1"/>
    </source>
</evidence>
<evidence type="ECO:0000256" key="8">
    <source>
        <dbReference type="ARBA" id="ARBA00047469"/>
    </source>
</evidence>
<dbReference type="Gene3D" id="3.40.50.620">
    <property type="entry name" value="HUPs"/>
    <property type="match status" value="2"/>
</dbReference>
<dbReference type="PANTHER" id="PTHR43740">
    <property type="entry name" value="LEUCYL-TRNA SYNTHETASE"/>
    <property type="match status" value="1"/>
</dbReference>
<evidence type="ECO:0000256" key="5">
    <source>
        <dbReference type="ARBA" id="ARBA00022840"/>
    </source>
</evidence>
<comment type="caution">
    <text evidence="14">The sequence shown here is derived from an EMBL/GenBank/DDBJ whole genome shotgun (WGS) entry which is preliminary data.</text>
</comment>
<dbReference type="InterPro" id="IPR002300">
    <property type="entry name" value="aa-tRNA-synth_Ia"/>
</dbReference>
<dbReference type="FunFam" id="1.10.730.10:FF:000002">
    <property type="entry name" value="Leucine--tRNA ligase"/>
    <property type="match status" value="1"/>
</dbReference>
<dbReference type="Pfam" id="PF00133">
    <property type="entry name" value="tRNA-synt_1"/>
    <property type="match status" value="2"/>
</dbReference>
<dbReference type="EMBL" id="DVOJ01000004">
    <property type="protein sequence ID" value="HIV01106.1"/>
    <property type="molecule type" value="Genomic_DNA"/>
</dbReference>
<dbReference type="GO" id="GO:0005829">
    <property type="term" value="C:cytosol"/>
    <property type="evidence" value="ECO:0007669"/>
    <property type="project" value="TreeGrafter"/>
</dbReference>
<keyword evidence="7 9" id="KW-0030">Aminoacyl-tRNA synthetase</keyword>
<dbReference type="InterPro" id="IPR013155">
    <property type="entry name" value="M/V/L/I-tRNA-synth_anticd-bd"/>
</dbReference>
<keyword evidence="6 9" id="KW-0648">Protein biosynthesis</keyword>
<evidence type="ECO:0000256" key="2">
    <source>
        <dbReference type="ARBA" id="ARBA00022490"/>
    </source>
</evidence>
<dbReference type="Pfam" id="PF08264">
    <property type="entry name" value="Anticodon_1"/>
    <property type="match status" value="1"/>
</dbReference>
<reference evidence="14" key="2">
    <citation type="journal article" date="2021" name="PeerJ">
        <title>Extensive microbial diversity within the chicken gut microbiome revealed by metagenomics and culture.</title>
        <authorList>
            <person name="Gilroy R."/>
            <person name="Ravi A."/>
            <person name="Getino M."/>
            <person name="Pursley I."/>
            <person name="Horton D.L."/>
            <person name="Alikhan N.F."/>
            <person name="Baker D."/>
            <person name="Gharbi K."/>
            <person name="Hall N."/>
            <person name="Watson M."/>
            <person name="Adriaenssens E.M."/>
            <person name="Foster-Nyarko E."/>
            <person name="Jarju S."/>
            <person name="Secka A."/>
            <person name="Antonio M."/>
            <person name="Oren A."/>
            <person name="Chaudhuri R.R."/>
            <person name="La Ragione R."/>
            <person name="Hildebrand F."/>
            <person name="Pallen M.J."/>
        </authorList>
    </citation>
    <scope>NUCLEOTIDE SEQUENCE</scope>
    <source>
        <strain evidence="14">CHK186-9395</strain>
    </source>
</reference>
<dbReference type="EC" id="6.1.1.4" evidence="9"/>
<evidence type="ECO:0000256" key="6">
    <source>
        <dbReference type="ARBA" id="ARBA00022917"/>
    </source>
</evidence>
<dbReference type="Gene3D" id="1.10.730.10">
    <property type="entry name" value="Isoleucyl-tRNA Synthetase, Domain 1"/>
    <property type="match status" value="2"/>
</dbReference>
<dbReference type="Pfam" id="PF13603">
    <property type="entry name" value="tRNA-synt_1_2"/>
    <property type="match status" value="1"/>
</dbReference>
<feature type="short sequence motif" description="'KMSKS' region" evidence="9">
    <location>
        <begin position="581"/>
        <end position="585"/>
    </location>
</feature>
<dbReference type="CDD" id="cd00812">
    <property type="entry name" value="LeuRS_core"/>
    <property type="match status" value="1"/>
</dbReference>
<dbReference type="GO" id="GO:0005524">
    <property type="term" value="F:ATP binding"/>
    <property type="evidence" value="ECO:0007669"/>
    <property type="project" value="UniProtKB-UniRule"/>
</dbReference>
<dbReference type="GO" id="GO:0004823">
    <property type="term" value="F:leucine-tRNA ligase activity"/>
    <property type="evidence" value="ECO:0007669"/>
    <property type="project" value="UniProtKB-UniRule"/>
</dbReference>
<organism evidence="14 15">
    <name type="scientific">Candidatus Caccopulliclostridium gallistercoris</name>
    <dbReference type="NCBI Taxonomy" id="2840719"/>
    <lineage>
        <taxon>Bacteria</taxon>
        <taxon>Bacillati</taxon>
        <taxon>Bacillota</taxon>
        <taxon>Clostridia</taxon>
        <taxon>Candidatus Caccopulliclostridium</taxon>
    </lineage>
</organism>
<evidence type="ECO:0000259" key="12">
    <source>
        <dbReference type="Pfam" id="PF08264"/>
    </source>
</evidence>
<evidence type="ECO:0000313" key="15">
    <source>
        <dbReference type="Proteomes" id="UP000886861"/>
    </source>
</evidence>
<keyword evidence="4 9" id="KW-0547">Nucleotide-binding</keyword>
<evidence type="ECO:0000259" key="13">
    <source>
        <dbReference type="Pfam" id="PF13603"/>
    </source>
</evidence>
<dbReference type="InterPro" id="IPR001412">
    <property type="entry name" value="aa-tRNA-synth_I_CS"/>
</dbReference>
<dbReference type="PANTHER" id="PTHR43740:SF2">
    <property type="entry name" value="LEUCINE--TRNA LIGASE, MITOCHONDRIAL"/>
    <property type="match status" value="1"/>
</dbReference>
<feature type="domain" description="Aminoacyl-tRNA synthetase class Ia" evidence="11">
    <location>
        <begin position="9"/>
        <end position="213"/>
    </location>
</feature>
<feature type="domain" description="Leucyl-tRNA synthetase editing" evidence="13">
    <location>
        <begin position="217"/>
        <end position="403"/>
    </location>
</feature>
<accession>A0A9D1SYV5</accession>
<keyword evidence="3 9" id="KW-0436">Ligase</keyword>
<protein>
    <recommendedName>
        <fullName evidence="9">Leucine--tRNA ligase</fullName>
        <ecNumber evidence="9">6.1.1.4</ecNumber>
    </recommendedName>
    <alternativeName>
        <fullName evidence="9">Leucyl-tRNA synthetase</fullName>
        <shortName evidence="9">LeuRS</shortName>
    </alternativeName>
</protein>
<dbReference type="InterPro" id="IPR002302">
    <property type="entry name" value="Leu-tRNA-ligase"/>
</dbReference>
<dbReference type="Proteomes" id="UP000886861">
    <property type="component" value="Unassembled WGS sequence"/>
</dbReference>
<evidence type="ECO:0000256" key="1">
    <source>
        <dbReference type="ARBA" id="ARBA00005594"/>
    </source>
</evidence>
<evidence type="ECO:0000256" key="3">
    <source>
        <dbReference type="ARBA" id="ARBA00022598"/>
    </source>
</evidence>
<evidence type="ECO:0000256" key="10">
    <source>
        <dbReference type="RuleBase" id="RU363035"/>
    </source>
</evidence>
<reference evidence="14" key="1">
    <citation type="submission" date="2020-10" db="EMBL/GenBank/DDBJ databases">
        <authorList>
            <person name="Gilroy R."/>
        </authorList>
    </citation>
    <scope>NUCLEOTIDE SEQUENCE</scope>
    <source>
        <strain evidence="14">CHK186-9395</strain>
    </source>
</reference>
<dbReference type="InterPro" id="IPR009008">
    <property type="entry name" value="Val/Leu/Ile-tRNA-synth_edit"/>
</dbReference>
<keyword evidence="5 9" id="KW-0067">ATP-binding</keyword>
<dbReference type="FunFam" id="3.40.50.620:FF:000003">
    <property type="entry name" value="Leucine--tRNA ligase"/>
    <property type="match status" value="1"/>
</dbReference>
<dbReference type="CDD" id="cd07958">
    <property type="entry name" value="Anticodon_Ia_Leu_BEm"/>
    <property type="match status" value="1"/>
</dbReference>
<comment type="similarity">
    <text evidence="1 9 10">Belongs to the class-I aminoacyl-tRNA synthetase family.</text>
</comment>
<dbReference type="InterPro" id="IPR009080">
    <property type="entry name" value="tRNAsynth_Ia_anticodon-bd"/>
</dbReference>
<dbReference type="PROSITE" id="PS00178">
    <property type="entry name" value="AA_TRNA_LIGASE_I"/>
    <property type="match status" value="1"/>
</dbReference>
<dbReference type="InterPro" id="IPR014729">
    <property type="entry name" value="Rossmann-like_a/b/a_fold"/>
</dbReference>
<dbReference type="NCBIfam" id="TIGR00396">
    <property type="entry name" value="leuS_bact"/>
    <property type="match status" value="1"/>
</dbReference>
<evidence type="ECO:0000256" key="4">
    <source>
        <dbReference type="ARBA" id="ARBA00022741"/>
    </source>
</evidence>
<dbReference type="Gene3D" id="3.10.20.590">
    <property type="match status" value="1"/>
</dbReference>
<comment type="subcellular location">
    <subcellularLocation>
        <location evidence="9">Cytoplasm</location>
    </subcellularLocation>
</comment>
<sequence length="800" mass="92247">MNFKEVEKKWQKIWEEEHRYHAIDFDKKPKYYILVEFPYPSGAGLHVGHTPNQIAMDILARKKRAEGYNVLYPMGWDAFGLPTENYAIKTGIHPKEVTRRNVEHFKNQIKSLGISFDWDREINTTDEDYYKWTQWIFLQFFKKGLAYKAEANINWCPKCKIGLSNEESEGGVCERCGTPTVQKPKSQWMLKMSEYAEKLLEGLNETHYWENIKAMQRKWIGKSEGTTLHCKLESGESFDIFTTCIETVFGITYFVLAPENPLVDKLKDKIQNWDKVLAYREKAAKKSEFERTELVKEKSGCELKGITAINPINGAKVPVFIGDYVLANYGSGAVMAVPAHDQRDYDFAKLMNLPMIEVISGGDIKEKAFEKGDYLGKGCKLINSGEFTGLTVEEAKVALNKYLEEHGLGKKECTYKMRDWVFSRQRYWGEPVPLVYCEHCGWVAVPDEELPVKLPNVDKYKPTDDGESPLSRITDWVNTTCPHCGKPAKRETDVMPNWAGSSWYWLRYMDPHNDKAFADFDKMKYWGKVDIYNGGGEHVTRHLLYARFWHKFLYDNGLVPYSEPFDKRVQQGIILAKDGSKMSKSAGNTVDPMEYVETYGADVSRLGQMFMGDYTEMKPWSDATMKPCERLLNRIVALKDKVQTGEIRDEQKFICASSIKKVGEDIENLKFNTAISQIMIFTTALEKLEKINSEEYKVLLRILNPFAPHITEELWEECKFTPSIENTPWPSYNETDLIQNEVEIAVQQNSKIIGRINISPTSSQSEIEEKVKEEFASKFENKQIIKVVLIPSRLINFIVK</sequence>
<comment type="caution">
    <text evidence="9">Lacks conserved residue(s) required for the propagation of feature annotation.</text>
</comment>
<dbReference type="SUPFAM" id="SSF47323">
    <property type="entry name" value="Anticodon-binding domain of a subclass of class I aminoacyl-tRNA synthetases"/>
    <property type="match status" value="1"/>
</dbReference>
<dbReference type="GO" id="GO:0006429">
    <property type="term" value="P:leucyl-tRNA aminoacylation"/>
    <property type="evidence" value="ECO:0007669"/>
    <property type="project" value="UniProtKB-UniRule"/>
</dbReference>
<evidence type="ECO:0000259" key="11">
    <source>
        <dbReference type="Pfam" id="PF00133"/>
    </source>
</evidence>
<dbReference type="FunFam" id="3.40.50.620:FF:000056">
    <property type="entry name" value="Leucine--tRNA ligase"/>
    <property type="match status" value="1"/>
</dbReference>
<name>A0A9D1SYV5_9FIRM</name>
<feature type="domain" description="Aminoacyl-tRNA synthetase class Ia" evidence="11">
    <location>
        <begin position="416"/>
        <end position="607"/>
    </location>
</feature>
<evidence type="ECO:0000256" key="9">
    <source>
        <dbReference type="HAMAP-Rule" id="MF_00049"/>
    </source>
</evidence>
<gene>
    <name evidence="9" type="primary">leuS</name>
    <name evidence="14" type="ORF">IAA62_00920</name>
</gene>
<keyword evidence="2 9" id="KW-0963">Cytoplasm</keyword>
<dbReference type="AlphaFoldDB" id="A0A9D1SYV5"/>
<dbReference type="InterPro" id="IPR025709">
    <property type="entry name" value="Leu_tRNA-synth_edit"/>
</dbReference>
<proteinExistence type="inferred from homology"/>
<dbReference type="SUPFAM" id="SSF50677">
    <property type="entry name" value="ValRS/IleRS/LeuRS editing domain"/>
    <property type="match status" value="1"/>
</dbReference>
<feature type="binding site" evidence="9">
    <location>
        <position position="584"/>
    </location>
    <ligand>
        <name>ATP</name>
        <dbReference type="ChEBI" id="CHEBI:30616"/>
    </ligand>
</feature>
<comment type="catalytic activity">
    <reaction evidence="8 9">
        <text>tRNA(Leu) + L-leucine + ATP = L-leucyl-tRNA(Leu) + AMP + diphosphate</text>
        <dbReference type="Rhea" id="RHEA:11688"/>
        <dbReference type="Rhea" id="RHEA-COMP:9613"/>
        <dbReference type="Rhea" id="RHEA-COMP:9622"/>
        <dbReference type="ChEBI" id="CHEBI:30616"/>
        <dbReference type="ChEBI" id="CHEBI:33019"/>
        <dbReference type="ChEBI" id="CHEBI:57427"/>
        <dbReference type="ChEBI" id="CHEBI:78442"/>
        <dbReference type="ChEBI" id="CHEBI:78494"/>
        <dbReference type="ChEBI" id="CHEBI:456215"/>
        <dbReference type="EC" id="6.1.1.4"/>
    </reaction>
</comment>
<dbReference type="GO" id="GO:0002161">
    <property type="term" value="F:aminoacyl-tRNA deacylase activity"/>
    <property type="evidence" value="ECO:0007669"/>
    <property type="project" value="InterPro"/>
</dbReference>
<dbReference type="SUPFAM" id="SSF52374">
    <property type="entry name" value="Nucleotidylyl transferase"/>
    <property type="match status" value="1"/>
</dbReference>
<evidence type="ECO:0000256" key="7">
    <source>
        <dbReference type="ARBA" id="ARBA00023146"/>
    </source>
</evidence>
<feature type="domain" description="Methionyl/Valyl/Leucyl/Isoleucyl-tRNA synthetase anticodon-binding" evidence="12">
    <location>
        <begin position="657"/>
        <end position="763"/>
    </location>
</feature>
<dbReference type="HAMAP" id="MF_00049_B">
    <property type="entry name" value="Leu_tRNA_synth_B"/>
    <property type="match status" value="1"/>
</dbReference>
<dbReference type="PRINTS" id="PR00985">
    <property type="entry name" value="TRNASYNTHLEU"/>
</dbReference>